<evidence type="ECO:0000313" key="2">
    <source>
        <dbReference type="EMBL" id="KAF6202485.1"/>
    </source>
</evidence>
<evidence type="ECO:0000256" key="1">
    <source>
        <dbReference type="SAM" id="MobiDB-lite"/>
    </source>
</evidence>
<accession>A0A8S9X4G8</accession>
<dbReference type="Proteomes" id="UP000466442">
    <property type="component" value="Unassembled WGS sequence"/>
</dbReference>
<evidence type="ECO:0000313" key="3">
    <source>
        <dbReference type="Proteomes" id="UP000466442"/>
    </source>
</evidence>
<dbReference type="AlphaFoldDB" id="A0A8S9X4G8"/>
<feature type="compositionally biased region" description="Polar residues" evidence="1">
    <location>
        <begin position="67"/>
        <end position="78"/>
    </location>
</feature>
<proteinExistence type="predicted"/>
<gene>
    <name evidence="2" type="ORF">GE061_002881</name>
</gene>
<feature type="region of interest" description="Disordered" evidence="1">
    <location>
        <begin position="67"/>
        <end position="86"/>
    </location>
</feature>
<sequence length="86" mass="9685">MDRATYPDIGVRFRARSLLITPPTVDETGVVHLIEFFLKRERGITRGFRVDPDGDLSASLPRRLPSTQLTFTSGLTSNSHREAKQD</sequence>
<organism evidence="2 3">
    <name type="scientific">Apolygus lucorum</name>
    <name type="common">Small green plant bug</name>
    <name type="synonym">Lygocoris lucorum</name>
    <dbReference type="NCBI Taxonomy" id="248454"/>
    <lineage>
        <taxon>Eukaryota</taxon>
        <taxon>Metazoa</taxon>
        <taxon>Ecdysozoa</taxon>
        <taxon>Arthropoda</taxon>
        <taxon>Hexapoda</taxon>
        <taxon>Insecta</taxon>
        <taxon>Pterygota</taxon>
        <taxon>Neoptera</taxon>
        <taxon>Paraneoptera</taxon>
        <taxon>Hemiptera</taxon>
        <taxon>Heteroptera</taxon>
        <taxon>Panheteroptera</taxon>
        <taxon>Cimicomorpha</taxon>
        <taxon>Miridae</taxon>
        <taxon>Mirini</taxon>
        <taxon>Apolygus</taxon>
    </lineage>
</organism>
<name>A0A8S9X4G8_APOLU</name>
<reference evidence="2" key="1">
    <citation type="journal article" date="2021" name="Mol. Ecol. Resour.">
        <title>Apolygus lucorum genome provides insights into omnivorousness and mesophyll feeding.</title>
        <authorList>
            <person name="Liu Y."/>
            <person name="Liu H."/>
            <person name="Wang H."/>
            <person name="Huang T."/>
            <person name="Liu B."/>
            <person name="Yang B."/>
            <person name="Yin L."/>
            <person name="Li B."/>
            <person name="Zhang Y."/>
            <person name="Zhang S."/>
            <person name="Jiang F."/>
            <person name="Zhang X."/>
            <person name="Ren Y."/>
            <person name="Wang B."/>
            <person name="Wang S."/>
            <person name="Lu Y."/>
            <person name="Wu K."/>
            <person name="Fan W."/>
            <person name="Wang G."/>
        </authorList>
    </citation>
    <scope>NUCLEOTIDE SEQUENCE</scope>
    <source>
        <strain evidence="2">12Hb</strain>
    </source>
</reference>
<keyword evidence="3" id="KW-1185">Reference proteome</keyword>
<dbReference type="EMBL" id="WIXP02000011">
    <property type="protein sequence ID" value="KAF6202485.1"/>
    <property type="molecule type" value="Genomic_DNA"/>
</dbReference>
<comment type="caution">
    <text evidence="2">The sequence shown here is derived from an EMBL/GenBank/DDBJ whole genome shotgun (WGS) entry which is preliminary data.</text>
</comment>
<protein>
    <submittedName>
        <fullName evidence="2">Uncharacterized protein</fullName>
    </submittedName>
</protein>